<protein>
    <submittedName>
        <fullName evidence="1">Uncharacterized protein</fullName>
    </submittedName>
</protein>
<keyword evidence="2" id="KW-1185">Reference proteome</keyword>
<dbReference type="AlphaFoldDB" id="A0A5C3Q675"/>
<dbReference type="Proteomes" id="UP000305067">
    <property type="component" value="Unassembled WGS sequence"/>
</dbReference>
<evidence type="ECO:0000313" key="1">
    <source>
        <dbReference type="EMBL" id="TFK97624.1"/>
    </source>
</evidence>
<proteinExistence type="predicted"/>
<dbReference type="EMBL" id="ML178846">
    <property type="protein sequence ID" value="TFK97624.1"/>
    <property type="molecule type" value="Genomic_DNA"/>
</dbReference>
<sequence>MTVSHRRFVAAYFAIYTYSRGKMLMFQCGRLEIWPRSTVRGVTLGFTILTNEHKAFFISSRWETLIYTAVVQESNLLCSTTSRVLLHPHERGSPFLSLSKDDISPLKGRISSSILLVSRKAFRSFSPNEGSLRSRISSRICSPISIGAMERPKIGAHPTLRR</sequence>
<organism evidence="1 2">
    <name type="scientific">Pterulicium gracile</name>
    <dbReference type="NCBI Taxonomy" id="1884261"/>
    <lineage>
        <taxon>Eukaryota</taxon>
        <taxon>Fungi</taxon>
        <taxon>Dikarya</taxon>
        <taxon>Basidiomycota</taxon>
        <taxon>Agaricomycotina</taxon>
        <taxon>Agaricomycetes</taxon>
        <taxon>Agaricomycetidae</taxon>
        <taxon>Agaricales</taxon>
        <taxon>Pleurotineae</taxon>
        <taxon>Pterulaceae</taxon>
        <taxon>Pterulicium</taxon>
    </lineage>
</organism>
<gene>
    <name evidence="1" type="ORF">BDV98DRAFT_260981</name>
</gene>
<accession>A0A5C3Q675</accession>
<name>A0A5C3Q675_9AGAR</name>
<evidence type="ECO:0000313" key="2">
    <source>
        <dbReference type="Proteomes" id="UP000305067"/>
    </source>
</evidence>
<reference evidence="1 2" key="1">
    <citation type="journal article" date="2019" name="Nat. Ecol. Evol.">
        <title>Megaphylogeny resolves global patterns of mushroom evolution.</title>
        <authorList>
            <person name="Varga T."/>
            <person name="Krizsan K."/>
            <person name="Foldi C."/>
            <person name="Dima B."/>
            <person name="Sanchez-Garcia M."/>
            <person name="Sanchez-Ramirez S."/>
            <person name="Szollosi G.J."/>
            <person name="Szarkandi J.G."/>
            <person name="Papp V."/>
            <person name="Albert L."/>
            <person name="Andreopoulos W."/>
            <person name="Angelini C."/>
            <person name="Antonin V."/>
            <person name="Barry K.W."/>
            <person name="Bougher N.L."/>
            <person name="Buchanan P."/>
            <person name="Buyck B."/>
            <person name="Bense V."/>
            <person name="Catcheside P."/>
            <person name="Chovatia M."/>
            <person name="Cooper J."/>
            <person name="Damon W."/>
            <person name="Desjardin D."/>
            <person name="Finy P."/>
            <person name="Geml J."/>
            <person name="Haridas S."/>
            <person name="Hughes K."/>
            <person name="Justo A."/>
            <person name="Karasinski D."/>
            <person name="Kautmanova I."/>
            <person name="Kiss B."/>
            <person name="Kocsube S."/>
            <person name="Kotiranta H."/>
            <person name="LaButti K.M."/>
            <person name="Lechner B.E."/>
            <person name="Liimatainen K."/>
            <person name="Lipzen A."/>
            <person name="Lukacs Z."/>
            <person name="Mihaltcheva S."/>
            <person name="Morgado L.N."/>
            <person name="Niskanen T."/>
            <person name="Noordeloos M.E."/>
            <person name="Ohm R.A."/>
            <person name="Ortiz-Santana B."/>
            <person name="Ovrebo C."/>
            <person name="Racz N."/>
            <person name="Riley R."/>
            <person name="Savchenko A."/>
            <person name="Shiryaev A."/>
            <person name="Soop K."/>
            <person name="Spirin V."/>
            <person name="Szebenyi C."/>
            <person name="Tomsovsky M."/>
            <person name="Tulloss R.E."/>
            <person name="Uehling J."/>
            <person name="Grigoriev I.V."/>
            <person name="Vagvolgyi C."/>
            <person name="Papp T."/>
            <person name="Martin F.M."/>
            <person name="Miettinen O."/>
            <person name="Hibbett D.S."/>
            <person name="Nagy L.G."/>
        </authorList>
    </citation>
    <scope>NUCLEOTIDE SEQUENCE [LARGE SCALE GENOMIC DNA]</scope>
    <source>
        <strain evidence="1 2">CBS 309.79</strain>
    </source>
</reference>